<gene>
    <name evidence="18" type="primary">ftsH_1</name>
    <name evidence="14 22" type="synonym">ftsH</name>
    <name evidence="19" type="synonym">hflB</name>
    <name evidence="18" type="ORF">BcellWH2_03936</name>
    <name evidence="23" type="ORF">DWX97_01900</name>
    <name evidence="20" type="ORF">F2Y81_22270</name>
    <name evidence="19" type="ORF">F2Y86_00845</name>
    <name evidence="21" type="ORF">F2Y87_22255</name>
    <name evidence="22" type="ORF">PZH42_22405</name>
</gene>
<evidence type="ECO:0000256" key="7">
    <source>
        <dbReference type="ARBA" id="ARBA00022801"/>
    </source>
</evidence>
<dbReference type="EMBL" id="VVYX01000033">
    <property type="protein sequence ID" value="KAA5415119.1"/>
    <property type="molecule type" value="Genomic_DNA"/>
</dbReference>
<dbReference type="PANTHER" id="PTHR43655">
    <property type="entry name" value="ATP-DEPENDENT PROTEASE"/>
    <property type="match status" value="1"/>
</dbReference>
<evidence type="ECO:0000313" key="18">
    <source>
        <dbReference type="EMBL" id="ALJ61157.1"/>
    </source>
</evidence>
<dbReference type="Proteomes" id="UP000283341">
    <property type="component" value="Unassembled WGS sequence"/>
</dbReference>
<dbReference type="FunFam" id="3.40.50.300:FF:000001">
    <property type="entry name" value="ATP-dependent zinc metalloprotease FtsH"/>
    <property type="match status" value="1"/>
</dbReference>
<evidence type="ECO:0000259" key="17">
    <source>
        <dbReference type="SMART" id="SM00382"/>
    </source>
</evidence>
<comment type="subcellular location">
    <subcellularLocation>
        <location evidence="14">Cell membrane</location>
        <topology evidence="14">Multi-pass membrane protein</topology>
        <orientation evidence="14">Cytoplasmic side</orientation>
    </subcellularLocation>
    <subcellularLocation>
        <location evidence="1">Membrane</location>
    </subcellularLocation>
</comment>
<keyword evidence="8 14" id="KW-0862">Zinc</keyword>
<feature type="domain" description="AAA+ ATPase" evidence="17">
    <location>
        <begin position="225"/>
        <end position="365"/>
    </location>
</feature>
<comment type="similarity">
    <text evidence="15">Belongs to the AAA ATPase family.</text>
</comment>
<dbReference type="eggNOG" id="COG0465">
    <property type="taxonomic scope" value="Bacteria"/>
</dbReference>
<evidence type="ECO:0000256" key="2">
    <source>
        <dbReference type="ARBA" id="ARBA00010044"/>
    </source>
</evidence>
<dbReference type="GO" id="GO:0030163">
    <property type="term" value="P:protein catabolic process"/>
    <property type="evidence" value="ECO:0007669"/>
    <property type="project" value="UniProtKB-UniRule"/>
</dbReference>
<dbReference type="PROSITE" id="PS00674">
    <property type="entry name" value="AAA"/>
    <property type="match status" value="1"/>
</dbReference>
<dbReference type="SUPFAM" id="SSF52540">
    <property type="entry name" value="P-loop containing nucleoside triphosphate hydrolases"/>
    <property type="match status" value="1"/>
</dbReference>
<feature type="binding site" evidence="14">
    <location>
        <position position="456"/>
    </location>
    <ligand>
        <name>Zn(2+)</name>
        <dbReference type="ChEBI" id="CHEBI:29105"/>
        <note>catalytic</note>
    </ligand>
</feature>
<dbReference type="EMBL" id="VVYW01000001">
    <property type="protein sequence ID" value="KAA5411302.1"/>
    <property type="molecule type" value="Genomic_DNA"/>
</dbReference>
<proteinExistence type="inferred from homology"/>
<dbReference type="Proteomes" id="UP000061809">
    <property type="component" value="Chromosome"/>
</dbReference>
<dbReference type="RefSeq" id="WP_007212353.1">
    <property type="nucleotide sequence ID" value="NZ_CABMLT010000010.1"/>
</dbReference>
<dbReference type="Pfam" id="PF06480">
    <property type="entry name" value="FtsH_ext"/>
    <property type="match status" value="1"/>
</dbReference>
<sequence length="698" mass="77273">MDNNNNNANKKPNKVNMPKFNLNWLYMIIAMMLLGLYITNENSTGIKSVSYDEFQQYVRDGYMSKIIGYDDNSVEAYIKPQYVKNVFQADSSKVGKNPMITTEAPSRESLGNFLQKEKDELHFDGSINYEKKRNYFGVVLWQILPIAFLIGFWIFMSRRLSGGGGAGGGGIFNVGKSRAQLFEKGTPVKVTFKDVAGLAEAKQEVEEIVEFLKEPQKYTDLGGKIPKGALLVGPPGTGKTLLAKAVAGEANVPFFSLAGSDFVEMFVGVGASRVRDLFRQAKEKAPCIVFIDEIDAVGRARAKAAAMGGNDERENTLNQLLTEMDGFGSNSGVIILAATNRVDVLDKALLRAGRFDRQIHVDLPDLNERKEVFGVHLRPIKIDNTVDVDLLARQTPGFSGADIANVCNEAALIAARHGKKFVGKQDFLDAVDRIVGGLEKKTKITTEAERRSIAIHEAGHASISWLLEYANPLIKVTIVPRGRALGAAWYLPEERQITTKEQMLDEMCATLGGRAAEDLFLGRISTGAMNDLERVTKQAFGMIAYLGMSEKLPNLCYYSNDEYSFNRPYSEKTAELIDEEVKNMVNEQYERAKKILSEHRDGHAKLSQLLIDKEVIFAEDVEEIFGKRPWASRSEEISANKISEELKKAEDAAAKEAVESEKEVKAEEENNVEGGTETGKTKVSAEGTKVSVERPAKE</sequence>
<dbReference type="NCBIfam" id="TIGR01241">
    <property type="entry name" value="FtsH_fam"/>
    <property type="match status" value="1"/>
</dbReference>
<feature type="binding site" evidence="14">
    <location>
        <begin position="233"/>
        <end position="240"/>
    </location>
    <ligand>
        <name>ATP</name>
        <dbReference type="ChEBI" id="CHEBI:30616"/>
    </ligand>
</feature>
<dbReference type="FunFam" id="1.20.58.760:FF:000001">
    <property type="entry name" value="ATP-dependent zinc metalloprotease FtsH"/>
    <property type="match status" value="1"/>
</dbReference>
<keyword evidence="10 14" id="KW-1133">Transmembrane helix</keyword>
<reference evidence="26 27" key="3">
    <citation type="journal article" date="2019" name="Nat. Med.">
        <title>A library of human gut bacterial isolates paired with longitudinal multiomics data enables mechanistic microbiome research.</title>
        <authorList>
            <person name="Poyet M."/>
            <person name="Groussin M."/>
            <person name="Gibbons S.M."/>
            <person name="Avila-Pacheco J."/>
            <person name="Jiang X."/>
            <person name="Kearney S.M."/>
            <person name="Perrotta A.R."/>
            <person name="Berdy B."/>
            <person name="Zhao S."/>
            <person name="Lieberman T.D."/>
            <person name="Swanson P.K."/>
            <person name="Smith M."/>
            <person name="Roesemann S."/>
            <person name="Alexander J.E."/>
            <person name="Rich S.A."/>
            <person name="Livny J."/>
            <person name="Vlamakis H."/>
            <person name="Clish C."/>
            <person name="Bullock K."/>
            <person name="Deik A."/>
            <person name="Scott J."/>
            <person name="Pierce K.A."/>
            <person name="Xavier R.J."/>
            <person name="Alm E.J."/>
        </authorList>
    </citation>
    <scope>NUCLEOTIDE SEQUENCE [LARGE SCALE GENOMIC DNA]</scope>
    <source>
        <strain evidence="20 27">BIOML-A6</strain>
        <strain evidence="19 26">BIOML-A7</strain>
        <strain evidence="21 28">BIOML-A8</strain>
    </source>
</reference>
<feature type="compositionally biased region" description="Basic and acidic residues" evidence="16">
    <location>
        <begin position="652"/>
        <end position="668"/>
    </location>
</feature>
<dbReference type="FunFam" id="1.10.8.60:FF:000001">
    <property type="entry name" value="ATP-dependent zinc metalloprotease FtsH"/>
    <property type="match status" value="1"/>
</dbReference>
<evidence type="ECO:0000256" key="15">
    <source>
        <dbReference type="RuleBase" id="RU003651"/>
    </source>
</evidence>
<feature type="transmembrane region" description="Helical" evidence="14">
    <location>
        <begin position="135"/>
        <end position="156"/>
    </location>
</feature>
<dbReference type="Gene3D" id="1.10.8.60">
    <property type="match status" value="1"/>
</dbReference>
<name>A0A0P0GJK8_9BACE</name>
<protein>
    <recommendedName>
        <fullName evidence="14">ATP-dependent zinc metalloprotease FtsH</fullName>
        <ecNumber evidence="14">3.4.24.-</ecNumber>
    </recommendedName>
</protein>
<reference evidence="23 25" key="2">
    <citation type="submission" date="2018-08" db="EMBL/GenBank/DDBJ databases">
        <title>A genome reference for cultivated species of the human gut microbiota.</title>
        <authorList>
            <person name="Zou Y."/>
            <person name="Xue W."/>
            <person name="Luo G."/>
        </authorList>
    </citation>
    <scope>NUCLEOTIDE SEQUENCE [LARGE SCALE GENOMIC DNA]</scope>
    <source>
        <strain evidence="23 25">AF22-3AC</strain>
    </source>
</reference>
<dbReference type="InterPro" id="IPR011546">
    <property type="entry name" value="Pept_M41_FtsH_extracell"/>
</dbReference>
<feature type="binding site" evidence="14">
    <location>
        <position position="531"/>
    </location>
    <ligand>
        <name>Zn(2+)</name>
        <dbReference type="ChEBI" id="CHEBI:29105"/>
        <note>catalytic</note>
    </ligand>
</feature>
<comment type="cofactor">
    <cofactor evidence="14">
        <name>Zn(2+)</name>
        <dbReference type="ChEBI" id="CHEBI:29105"/>
    </cofactor>
    <text evidence="14">Binds 1 zinc ion per subunit.</text>
</comment>
<dbReference type="PANTHER" id="PTHR43655:SF2">
    <property type="entry name" value="AFG3 LIKE MATRIX AAA PEPTIDASE SUBUNIT 2, ISOFORM A"/>
    <property type="match status" value="1"/>
</dbReference>
<evidence type="ECO:0000313" key="28">
    <source>
        <dbReference type="Proteomes" id="UP000482653"/>
    </source>
</evidence>
<dbReference type="GO" id="GO:0005886">
    <property type="term" value="C:plasma membrane"/>
    <property type="evidence" value="ECO:0007669"/>
    <property type="project" value="UniProtKB-SubCell"/>
</dbReference>
<dbReference type="Pfam" id="PF17862">
    <property type="entry name" value="AAA_lid_3"/>
    <property type="match status" value="1"/>
</dbReference>
<dbReference type="GO" id="GO:0008270">
    <property type="term" value="F:zinc ion binding"/>
    <property type="evidence" value="ECO:0007669"/>
    <property type="project" value="UniProtKB-UniRule"/>
</dbReference>
<feature type="active site" evidence="14">
    <location>
        <position position="457"/>
    </location>
</feature>
<dbReference type="Proteomes" id="UP000325055">
    <property type="component" value="Unassembled WGS sequence"/>
</dbReference>
<dbReference type="AlphaFoldDB" id="A0A0P0GJK8"/>
<evidence type="ECO:0000256" key="12">
    <source>
        <dbReference type="ARBA" id="ARBA00023136"/>
    </source>
</evidence>
<evidence type="ECO:0000256" key="5">
    <source>
        <dbReference type="ARBA" id="ARBA00022723"/>
    </source>
</evidence>
<reference evidence="22" key="4">
    <citation type="submission" date="2023-03" db="EMBL/GenBank/DDBJ databases">
        <title>DFI Biobank Strains.</title>
        <authorList>
            <person name="Mostad J."/>
            <person name="Paddock L."/>
            <person name="Medina S."/>
            <person name="Waligurski E."/>
            <person name="Barat B."/>
            <person name="Smith R."/>
            <person name="Burgo V."/>
            <person name="Metcalfe C."/>
            <person name="Woodson C."/>
            <person name="Sundararajan A."/>
            <person name="Ramaswamy R."/>
            <person name="Lin H."/>
            <person name="Pamer E.G."/>
        </authorList>
    </citation>
    <scope>NUCLEOTIDE SEQUENCE</scope>
    <source>
        <strain evidence="22">DFI.9.5</strain>
    </source>
</reference>
<dbReference type="GO" id="GO:0004222">
    <property type="term" value="F:metalloendopeptidase activity"/>
    <property type="evidence" value="ECO:0007669"/>
    <property type="project" value="InterPro"/>
</dbReference>
<keyword evidence="6 14" id="KW-0547">Nucleotide-binding</keyword>
<dbReference type="HAMAP" id="MF_01458">
    <property type="entry name" value="FtsH"/>
    <property type="match status" value="1"/>
</dbReference>
<feature type="binding site" evidence="14">
    <location>
        <position position="460"/>
    </location>
    <ligand>
        <name>Zn(2+)</name>
        <dbReference type="ChEBI" id="CHEBI:29105"/>
        <note>catalytic</note>
    </ligand>
</feature>
<dbReference type="InterPro" id="IPR003960">
    <property type="entry name" value="ATPase_AAA_CS"/>
</dbReference>
<evidence type="ECO:0000256" key="14">
    <source>
        <dbReference type="HAMAP-Rule" id="MF_01458"/>
    </source>
</evidence>
<organism evidence="18 24">
    <name type="scientific">Bacteroides cellulosilyticus</name>
    <dbReference type="NCBI Taxonomy" id="246787"/>
    <lineage>
        <taxon>Bacteria</taxon>
        <taxon>Pseudomonadati</taxon>
        <taxon>Bacteroidota</taxon>
        <taxon>Bacteroidia</taxon>
        <taxon>Bacteroidales</taxon>
        <taxon>Bacteroidaceae</taxon>
        <taxon>Bacteroides</taxon>
    </lineage>
</organism>
<dbReference type="SMART" id="SM00382">
    <property type="entry name" value="AAA"/>
    <property type="match status" value="1"/>
</dbReference>
<dbReference type="EMBL" id="VVYV01000048">
    <property type="protein sequence ID" value="KAA5413708.1"/>
    <property type="molecule type" value="Genomic_DNA"/>
</dbReference>
<keyword evidence="12 14" id="KW-0472">Membrane</keyword>
<dbReference type="Proteomes" id="UP000482653">
    <property type="component" value="Unassembled WGS sequence"/>
</dbReference>
<evidence type="ECO:0000313" key="19">
    <source>
        <dbReference type="EMBL" id="KAA5411302.1"/>
    </source>
</evidence>
<keyword evidence="14" id="KW-1003">Cell membrane</keyword>
<evidence type="ECO:0000256" key="9">
    <source>
        <dbReference type="ARBA" id="ARBA00022840"/>
    </source>
</evidence>
<comment type="similarity">
    <text evidence="2 14">In the C-terminal section; belongs to the peptidase M41 family.</text>
</comment>
<dbReference type="InterPro" id="IPR003593">
    <property type="entry name" value="AAA+_ATPase"/>
</dbReference>
<evidence type="ECO:0000313" key="23">
    <source>
        <dbReference type="EMBL" id="RGS40051.1"/>
    </source>
</evidence>
<feature type="transmembrane region" description="Helical" evidence="14">
    <location>
        <begin position="20"/>
        <end position="38"/>
    </location>
</feature>
<evidence type="ECO:0000313" key="24">
    <source>
        <dbReference type="Proteomes" id="UP000061809"/>
    </source>
</evidence>
<dbReference type="SUPFAM" id="SSF140990">
    <property type="entry name" value="FtsH protease domain-like"/>
    <property type="match status" value="1"/>
</dbReference>
<comment type="similarity">
    <text evidence="13 14">In the central section; belongs to the AAA ATPase family.</text>
</comment>
<keyword evidence="4 14" id="KW-0812">Transmembrane</keyword>
<dbReference type="InterPro" id="IPR027417">
    <property type="entry name" value="P-loop_NTPase"/>
</dbReference>
<dbReference type="STRING" id="246787.BcellWH2_03936"/>
<dbReference type="Proteomes" id="UP000448877">
    <property type="component" value="Unassembled WGS sequence"/>
</dbReference>
<accession>A0A0P0GJK8</accession>
<keyword evidence="3 14" id="KW-0645">Protease</keyword>
<dbReference type="InterPro" id="IPR050928">
    <property type="entry name" value="ATP-dep_Zn_Metalloprotease"/>
</dbReference>
<dbReference type="EMBL" id="JARFID010000032">
    <property type="protein sequence ID" value="MDE8696859.1"/>
    <property type="molecule type" value="Genomic_DNA"/>
</dbReference>
<dbReference type="GO" id="GO:0016887">
    <property type="term" value="F:ATP hydrolysis activity"/>
    <property type="evidence" value="ECO:0007669"/>
    <property type="project" value="UniProtKB-UniRule"/>
</dbReference>
<feature type="region of interest" description="Disordered" evidence="16">
    <location>
        <begin position="652"/>
        <end position="698"/>
    </location>
</feature>
<dbReference type="Pfam" id="PF00004">
    <property type="entry name" value="AAA"/>
    <property type="match status" value="1"/>
</dbReference>
<evidence type="ECO:0000313" key="26">
    <source>
        <dbReference type="Proteomes" id="UP000325055"/>
    </source>
</evidence>
<dbReference type="EC" id="3.4.24.-" evidence="14"/>
<comment type="function">
    <text evidence="14">Acts as a processive, ATP-dependent zinc metallopeptidase for both cytoplasmic and membrane proteins. Plays a role in the quality control of integral membrane proteins.</text>
</comment>
<evidence type="ECO:0000256" key="8">
    <source>
        <dbReference type="ARBA" id="ARBA00022833"/>
    </source>
</evidence>
<dbReference type="InterPro" id="IPR041569">
    <property type="entry name" value="AAA_lid_3"/>
</dbReference>
<evidence type="ECO:0000256" key="3">
    <source>
        <dbReference type="ARBA" id="ARBA00022670"/>
    </source>
</evidence>
<keyword evidence="7 14" id="KW-0378">Hydrolase</keyword>
<dbReference type="Gene3D" id="3.40.50.300">
    <property type="entry name" value="P-loop containing nucleotide triphosphate hydrolases"/>
    <property type="match status" value="1"/>
</dbReference>
<dbReference type="EMBL" id="QRVJ01000001">
    <property type="protein sequence ID" value="RGS40051.1"/>
    <property type="molecule type" value="Genomic_DNA"/>
</dbReference>
<dbReference type="Pfam" id="PF01434">
    <property type="entry name" value="Peptidase_M41"/>
    <property type="match status" value="1"/>
</dbReference>
<comment type="subunit">
    <text evidence="14">Homohexamer.</text>
</comment>
<keyword evidence="11 14" id="KW-0482">Metalloprotease</keyword>
<dbReference type="InterPro" id="IPR000642">
    <property type="entry name" value="Peptidase_M41"/>
</dbReference>
<dbReference type="EMBL" id="CP012801">
    <property type="protein sequence ID" value="ALJ61157.1"/>
    <property type="molecule type" value="Genomic_DNA"/>
</dbReference>
<dbReference type="Gene3D" id="1.20.58.760">
    <property type="entry name" value="Peptidase M41"/>
    <property type="match status" value="1"/>
</dbReference>
<dbReference type="CDD" id="cd19501">
    <property type="entry name" value="RecA-like_FtsH"/>
    <property type="match status" value="1"/>
</dbReference>
<reference evidence="18 24" key="1">
    <citation type="journal article" date="2015" name="Science">
        <title>Genetic determinants of in vivo fitness and diet responsiveness in multiple human gut Bacteroides.</title>
        <authorList>
            <person name="Wu M."/>
            <person name="McNulty N.P."/>
            <person name="Rodionov D.A."/>
            <person name="Khoroshkin M.S."/>
            <person name="Griffin N.W."/>
            <person name="Cheng J."/>
            <person name="Latreille P."/>
            <person name="Kerstetter R.A."/>
            <person name="Terrapon N."/>
            <person name="Henrissat B."/>
            <person name="Osterman A.L."/>
            <person name="Gordon J.I."/>
        </authorList>
    </citation>
    <scope>NUCLEOTIDE SEQUENCE [LARGE SCALE GENOMIC DNA]</scope>
    <source>
        <strain evidence="18 24">WH2</strain>
    </source>
</reference>
<dbReference type="Proteomes" id="UP001221924">
    <property type="component" value="Unassembled WGS sequence"/>
</dbReference>
<evidence type="ECO:0000313" key="20">
    <source>
        <dbReference type="EMBL" id="KAA5413708.1"/>
    </source>
</evidence>
<evidence type="ECO:0000313" key="21">
    <source>
        <dbReference type="EMBL" id="KAA5415119.1"/>
    </source>
</evidence>
<dbReference type="InterPro" id="IPR037219">
    <property type="entry name" value="Peptidase_M41-like"/>
</dbReference>
<dbReference type="GO" id="GO:0006508">
    <property type="term" value="P:proteolysis"/>
    <property type="evidence" value="ECO:0007669"/>
    <property type="project" value="UniProtKB-KW"/>
</dbReference>
<evidence type="ECO:0000256" key="16">
    <source>
        <dbReference type="SAM" id="MobiDB-lite"/>
    </source>
</evidence>
<evidence type="ECO:0000313" key="25">
    <source>
        <dbReference type="Proteomes" id="UP000283341"/>
    </source>
</evidence>
<evidence type="ECO:0000256" key="13">
    <source>
        <dbReference type="ARBA" id="ARBA00061570"/>
    </source>
</evidence>
<evidence type="ECO:0000256" key="10">
    <source>
        <dbReference type="ARBA" id="ARBA00022989"/>
    </source>
</evidence>
<dbReference type="GO" id="GO:0004176">
    <property type="term" value="F:ATP-dependent peptidase activity"/>
    <property type="evidence" value="ECO:0007669"/>
    <property type="project" value="InterPro"/>
</dbReference>
<dbReference type="InterPro" id="IPR005936">
    <property type="entry name" value="FtsH"/>
</dbReference>
<keyword evidence="9 14" id="KW-0067">ATP-binding</keyword>
<dbReference type="GeneID" id="66310299"/>
<evidence type="ECO:0000256" key="11">
    <source>
        <dbReference type="ARBA" id="ARBA00023049"/>
    </source>
</evidence>
<evidence type="ECO:0000256" key="4">
    <source>
        <dbReference type="ARBA" id="ARBA00022692"/>
    </source>
</evidence>
<dbReference type="InterPro" id="IPR003959">
    <property type="entry name" value="ATPase_AAA_core"/>
</dbReference>
<evidence type="ECO:0000256" key="1">
    <source>
        <dbReference type="ARBA" id="ARBA00004370"/>
    </source>
</evidence>
<evidence type="ECO:0000313" key="22">
    <source>
        <dbReference type="EMBL" id="MDE8696859.1"/>
    </source>
</evidence>
<evidence type="ECO:0000256" key="6">
    <source>
        <dbReference type="ARBA" id="ARBA00022741"/>
    </source>
</evidence>
<evidence type="ECO:0000313" key="27">
    <source>
        <dbReference type="Proteomes" id="UP000448877"/>
    </source>
</evidence>
<dbReference type="PATRIC" id="fig|246787.4.peg.4075"/>
<keyword evidence="5 14" id="KW-0479">Metal-binding</keyword>
<dbReference type="GO" id="GO:0005524">
    <property type="term" value="F:ATP binding"/>
    <property type="evidence" value="ECO:0007669"/>
    <property type="project" value="UniProtKB-UniRule"/>
</dbReference>
<dbReference type="KEGG" id="bcel:BcellWH2_03936"/>